<dbReference type="EMBL" id="LR215974">
    <property type="protein sequence ID" value="VFB05267.1"/>
    <property type="molecule type" value="Genomic_DNA"/>
</dbReference>
<dbReference type="InterPro" id="IPR002933">
    <property type="entry name" value="Peptidase_M20"/>
</dbReference>
<dbReference type="PIRSF" id="PIRSF016599">
    <property type="entry name" value="Xaa-His_dipept"/>
    <property type="match status" value="1"/>
</dbReference>
<evidence type="ECO:0000256" key="14">
    <source>
        <dbReference type="ARBA" id="ARBA00075285"/>
    </source>
</evidence>
<evidence type="ECO:0000256" key="16">
    <source>
        <dbReference type="ARBA" id="ARBA00077688"/>
    </source>
</evidence>
<evidence type="ECO:0000313" key="20">
    <source>
        <dbReference type="Proteomes" id="UP000290013"/>
    </source>
</evidence>
<gene>
    <name evidence="19" type="primary">pepD</name>
    <name evidence="19" type="ORF">NCTC12078_03330</name>
</gene>
<evidence type="ECO:0000256" key="7">
    <source>
        <dbReference type="ARBA" id="ARBA00023049"/>
    </source>
</evidence>
<dbReference type="RefSeq" id="WP_130915241.1">
    <property type="nucleotide sequence ID" value="NZ_LR215974.1"/>
</dbReference>
<dbReference type="EC" id="3.4.13.18" evidence="10"/>
<keyword evidence="5 19" id="KW-0378">Hydrolase</keyword>
<dbReference type="PRINTS" id="PR00934">
    <property type="entry name" value="XHISDIPTASE"/>
</dbReference>
<dbReference type="AlphaFoldDB" id="A0A4U8WFN1"/>
<dbReference type="PANTHER" id="PTHR43501:SF1">
    <property type="entry name" value="CYTOSOL NON-SPECIFIC DIPEPTIDASE"/>
    <property type="match status" value="1"/>
</dbReference>
<dbReference type="GO" id="GO:0006508">
    <property type="term" value="P:proteolysis"/>
    <property type="evidence" value="ECO:0007669"/>
    <property type="project" value="UniProtKB-KW"/>
</dbReference>
<keyword evidence="7" id="KW-0482">Metalloprotease</keyword>
<evidence type="ECO:0000256" key="10">
    <source>
        <dbReference type="ARBA" id="ARBA00038976"/>
    </source>
</evidence>
<evidence type="ECO:0000259" key="18">
    <source>
        <dbReference type="Pfam" id="PF07687"/>
    </source>
</evidence>
<keyword evidence="6" id="KW-0862">Zinc</keyword>
<comment type="catalytic activity">
    <reaction evidence="9">
        <text>Hydrolysis of dipeptides, preferentially hydrophobic dipeptides including prolyl amino acids.</text>
        <dbReference type="EC" id="3.4.13.18"/>
    </reaction>
</comment>
<proteinExistence type="inferred from homology"/>
<dbReference type="Pfam" id="PF07687">
    <property type="entry name" value="M20_dimer"/>
    <property type="match status" value="1"/>
</dbReference>
<evidence type="ECO:0000256" key="15">
    <source>
        <dbReference type="ARBA" id="ARBA00076004"/>
    </source>
</evidence>
<dbReference type="FunFam" id="3.40.630.10:FF:000015">
    <property type="entry name" value="Aminoacyl-histidine dipeptidase PepD"/>
    <property type="match status" value="1"/>
</dbReference>
<sequence length="481" mass="52613">MELSNIEPQIIWKNFSKLNAVPRPSKKEEKVIAFIKEFGENLGLETIVDETGNVIIRKPATPGMENRQSIVMQSHLDMVCQKNNDVNFDFETQGIQMEIDGDWVKAKGTTLGADNGLGVATIMSVLESTDIPHPDLEALFTIDEETGMTGALGLKPGQLTGQILLNLDTEEDDEIDIGCAGGIDVTITQSYEVEEAKGQFIRIEVKGLQGGHSGMDIHKGFGNSNIILGRFLYEGLNNQNIQLISIDGGSLRNAIPREAFAVISVRNANEFIENTINGLKKEILEEFASVEPGLQINIEHTSNTEKALSEADSRKIILTLKSLHNGVYRMSPDVADLVEASNNVARVDLKNGDLKILNLSRSSVESSKNSVAEQLKSVAELAGMNVEFSGSYPGWKPKPGSAIVQLMEKIYTKKFNEKPHVVACHAGLECGIIGANYPEMEMVSFGPTIRGAHSPDEKASISSTQKFWEFTKDILANIPLK</sequence>
<keyword evidence="4" id="KW-0479">Metal-binding</keyword>
<dbReference type="GO" id="GO:0070573">
    <property type="term" value="F:metallodipeptidase activity"/>
    <property type="evidence" value="ECO:0007669"/>
    <property type="project" value="TreeGrafter"/>
</dbReference>
<dbReference type="NCBIfam" id="TIGR01893">
    <property type="entry name" value="aa-his-dipept"/>
    <property type="match status" value="1"/>
</dbReference>
<evidence type="ECO:0000313" key="19">
    <source>
        <dbReference type="EMBL" id="VFB05267.1"/>
    </source>
</evidence>
<comment type="cofactor">
    <cofactor evidence="1">
        <name>Co(2+)</name>
        <dbReference type="ChEBI" id="CHEBI:48828"/>
    </cofactor>
</comment>
<comment type="cofactor">
    <cofactor evidence="2">
        <name>Zn(2+)</name>
        <dbReference type="ChEBI" id="CHEBI:29105"/>
    </cofactor>
</comment>
<evidence type="ECO:0000256" key="5">
    <source>
        <dbReference type="ARBA" id="ARBA00022801"/>
    </source>
</evidence>
<evidence type="ECO:0000256" key="8">
    <source>
        <dbReference type="ARBA" id="ARBA00023285"/>
    </source>
</evidence>
<reference evidence="19 20" key="1">
    <citation type="submission" date="2019-02" db="EMBL/GenBank/DDBJ databases">
        <authorList>
            <consortium name="Pathogen Informatics"/>
        </authorList>
    </citation>
    <scope>NUCLEOTIDE SEQUENCE [LARGE SCALE GENOMIC DNA]</scope>
    <source>
        <strain evidence="19 20">3012STDY6944375</strain>
    </source>
</reference>
<keyword evidence="8" id="KW-0170">Cobalt</keyword>
<dbReference type="InterPro" id="IPR001160">
    <property type="entry name" value="Peptidase_M20C"/>
</dbReference>
<accession>A0A4U8WFN1</accession>
<evidence type="ECO:0000256" key="3">
    <source>
        <dbReference type="ARBA" id="ARBA00022670"/>
    </source>
</evidence>
<evidence type="ECO:0000256" key="6">
    <source>
        <dbReference type="ARBA" id="ARBA00022833"/>
    </source>
</evidence>
<dbReference type="InterPro" id="IPR036264">
    <property type="entry name" value="Bact_exopeptidase_dim_dom"/>
</dbReference>
<evidence type="ECO:0000256" key="13">
    <source>
        <dbReference type="ARBA" id="ARBA00071271"/>
    </source>
</evidence>
<dbReference type="GO" id="GO:0046872">
    <property type="term" value="F:metal ion binding"/>
    <property type="evidence" value="ECO:0007669"/>
    <property type="project" value="UniProtKB-KW"/>
</dbReference>
<evidence type="ECO:0000256" key="17">
    <source>
        <dbReference type="ARBA" id="ARBA00078074"/>
    </source>
</evidence>
<comment type="similarity">
    <text evidence="12">Belongs to the peptidase M20C family.</text>
</comment>
<keyword evidence="19" id="KW-0224">Dipeptidase</keyword>
<dbReference type="Proteomes" id="UP000290013">
    <property type="component" value="Chromosome"/>
</dbReference>
<dbReference type="GO" id="GO:0005829">
    <property type="term" value="C:cytosol"/>
    <property type="evidence" value="ECO:0007669"/>
    <property type="project" value="TreeGrafter"/>
</dbReference>
<feature type="domain" description="Peptidase M20 dimerisation" evidence="18">
    <location>
        <begin position="203"/>
        <end position="271"/>
    </location>
</feature>
<organism evidence="19 20">
    <name type="scientific">Chryseobacterium taihuense</name>
    <dbReference type="NCBI Taxonomy" id="1141221"/>
    <lineage>
        <taxon>Bacteria</taxon>
        <taxon>Pseudomonadati</taxon>
        <taxon>Bacteroidota</taxon>
        <taxon>Flavobacteriia</taxon>
        <taxon>Flavobacteriales</taxon>
        <taxon>Weeksellaceae</taxon>
        <taxon>Chryseobacterium group</taxon>
        <taxon>Chryseobacterium</taxon>
    </lineage>
</organism>
<dbReference type="CDD" id="cd03890">
    <property type="entry name" value="M20_pepD"/>
    <property type="match status" value="1"/>
</dbReference>
<evidence type="ECO:0000256" key="11">
    <source>
        <dbReference type="ARBA" id="ARBA00044252"/>
    </source>
</evidence>
<evidence type="ECO:0000256" key="1">
    <source>
        <dbReference type="ARBA" id="ARBA00001941"/>
    </source>
</evidence>
<dbReference type="Pfam" id="PF01546">
    <property type="entry name" value="Peptidase_M20"/>
    <property type="match status" value="1"/>
</dbReference>
<protein>
    <recommendedName>
        <fullName evidence="13">Cytosol non-specific dipeptidase</fullName>
        <ecNumber evidence="10">3.4.13.18</ecNumber>
    </recommendedName>
    <alternativeName>
        <fullName evidence="16">Aminoacyl-histidine dipeptidase</fullName>
    </alternativeName>
    <alternativeName>
        <fullName evidence="15">Beta-alanyl-histidine dipeptidase</fullName>
    </alternativeName>
    <alternativeName>
        <fullName evidence="14">Carnosinase</fullName>
    </alternativeName>
    <alternativeName>
        <fullName evidence="11">Peptidase D</fullName>
    </alternativeName>
    <alternativeName>
        <fullName evidence="17">Xaa-His dipeptidase</fullName>
    </alternativeName>
</protein>
<dbReference type="Gene3D" id="3.40.630.10">
    <property type="entry name" value="Zn peptidases"/>
    <property type="match status" value="2"/>
</dbReference>
<dbReference type="FunFam" id="3.40.630.10:FF:000018">
    <property type="entry name" value="Aminoacyl-histidine dipeptidase PepD"/>
    <property type="match status" value="1"/>
</dbReference>
<evidence type="ECO:0000256" key="12">
    <source>
        <dbReference type="ARBA" id="ARBA00061423"/>
    </source>
</evidence>
<evidence type="ECO:0000256" key="9">
    <source>
        <dbReference type="ARBA" id="ARBA00036421"/>
    </source>
</evidence>
<dbReference type="PANTHER" id="PTHR43501">
    <property type="entry name" value="CYTOSOL NON-SPECIFIC DIPEPTIDASE"/>
    <property type="match status" value="1"/>
</dbReference>
<dbReference type="SUPFAM" id="SSF55031">
    <property type="entry name" value="Bacterial exopeptidase dimerisation domain"/>
    <property type="match status" value="1"/>
</dbReference>
<evidence type="ECO:0000256" key="4">
    <source>
        <dbReference type="ARBA" id="ARBA00022723"/>
    </source>
</evidence>
<dbReference type="KEGG" id="ctai:NCTC12078_03330"/>
<dbReference type="InterPro" id="IPR011650">
    <property type="entry name" value="Peptidase_M20_dimer"/>
</dbReference>
<dbReference type="SUPFAM" id="SSF53187">
    <property type="entry name" value="Zn-dependent exopeptidases"/>
    <property type="match status" value="1"/>
</dbReference>
<evidence type="ECO:0000256" key="2">
    <source>
        <dbReference type="ARBA" id="ARBA00001947"/>
    </source>
</evidence>
<keyword evidence="3" id="KW-0645">Protease</keyword>
<name>A0A4U8WFN1_9FLAO</name>